<organism evidence="4">
    <name type="scientific">uncultured Chthoniobacterales bacterium</name>
    <dbReference type="NCBI Taxonomy" id="1836801"/>
    <lineage>
        <taxon>Bacteria</taxon>
        <taxon>Pseudomonadati</taxon>
        <taxon>Verrucomicrobiota</taxon>
        <taxon>Spartobacteria</taxon>
        <taxon>Chthoniobacterales</taxon>
        <taxon>environmental samples</taxon>
    </lineage>
</organism>
<dbReference type="InterPro" id="IPR051158">
    <property type="entry name" value="Metallophosphoesterase_sf"/>
</dbReference>
<dbReference type="GO" id="GO:0046872">
    <property type="term" value="F:metal ion binding"/>
    <property type="evidence" value="ECO:0007669"/>
    <property type="project" value="UniProtKB-KW"/>
</dbReference>
<reference evidence="4" key="1">
    <citation type="submission" date="2020-02" db="EMBL/GenBank/DDBJ databases">
        <authorList>
            <person name="Meier V. D."/>
        </authorList>
    </citation>
    <scope>NUCLEOTIDE SEQUENCE</scope>
    <source>
        <strain evidence="4">AVDCRST_MAG42</strain>
    </source>
</reference>
<sequence length="253" mass="27964">MSRMTRRNFIRLGVLAASGAIGVDAAVIEPERLRVTNLILTPGQLRFIHFTDFHYKGDDDYAAEVVQTINALKPEFVCFTGDLVEDKRFASAALAFVRQMEAPVYGSPGNHDYWCGAEFADYEEAFASTGGGWLVDRSVVVAPRDLEIVGMAKKGIHALKPAQAGRRILLLHYPEMADHLKGPRFDLILSGHSHGGQVRLPFYGALKLPYGVGRYDMGYFESVGGPLYVNVGIGTYHLPVRFNCRPELTVVTM</sequence>
<proteinExistence type="predicted"/>
<name>A0A6J4HPD7_9BACT</name>
<evidence type="ECO:0000256" key="2">
    <source>
        <dbReference type="ARBA" id="ARBA00022801"/>
    </source>
</evidence>
<protein>
    <recommendedName>
        <fullName evidence="3">Calcineurin-like phosphoesterase domain-containing protein</fullName>
    </recommendedName>
</protein>
<evidence type="ECO:0000259" key="3">
    <source>
        <dbReference type="Pfam" id="PF00149"/>
    </source>
</evidence>
<dbReference type="GO" id="GO:0008758">
    <property type="term" value="F:UDP-2,3-diacylglucosamine hydrolase activity"/>
    <property type="evidence" value="ECO:0007669"/>
    <property type="project" value="TreeGrafter"/>
</dbReference>
<dbReference type="AlphaFoldDB" id="A0A6J4HPD7"/>
<dbReference type="PANTHER" id="PTHR31302:SF31">
    <property type="entry name" value="PHOSPHODIESTERASE YAEI"/>
    <property type="match status" value="1"/>
</dbReference>
<dbReference type="InterPro" id="IPR004843">
    <property type="entry name" value="Calcineurin-like_PHP"/>
</dbReference>
<accession>A0A6J4HPD7</accession>
<dbReference type="Gene3D" id="3.60.21.10">
    <property type="match status" value="1"/>
</dbReference>
<dbReference type="GO" id="GO:0009245">
    <property type="term" value="P:lipid A biosynthetic process"/>
    <property type="evidence" value="ECO:0007669"/>
    <property type="project" value="TreeGrafter"/>
</dbReference>
<dbReference type="InterPro" id="IPR029052">
    <property type="entry name" value="Metallo-depent_PP-like"/>
</dbReference>
<dbReference type="Pfam" id="PF00149">
    <property type="entry name" value="Metallophos"/>
    <property type="match status" value="1"/>
</dbReference>
<evidence type="ECO:0000313" key="4">
    <source>
        <dbReference type="EMBL" id="CAA9229262.1"/>
    </source>
</evidence>
<gene>
    <name evidence="4" type="ORF">AVDCRST_MAG42-1037</name>
</gene>
<keyword evidence="2" id="KW-0378">Hydrolase</keyword>
<dbReference type="PANTHER" id="PTHR31302">
    <property type="entry name" value="TRANSMEMBRANE PROTEIN WITH METALLOPHOSPHOESTERASE DOMAIN-RELATED"/>
    <property type="match status" value="1"/>
</dbReference>
<dbReference type="GO" id="GO:0016020">
    <property type="term" value="C:membrane"/>
    <property type="evidence" value="ECO:0007669"/>
    <property type="project" value="GOC"/>
</dbReference>
<dbReference type="SUPFAM" id="SSF56300">
    <property type="entry name" value="Metallo-dependent phosphatases"/>
    <property type="match status" value="1"/>
</dbReference>
<evidence type="ECO:0000256" key="1">
    <source>
        <dbReference type="ARBA" id="ARBA00022723"/>
    </source>
</evidence>
<keyword evidence="1" id="KW-0479">Metal-binding</keyword>
<feature type="domain" description="Calcineurin-like phosphoesterase" evidence="3">
    <location>
        <begin position="45"/>
        <end position="195"/>
    </location>
</feature>
<dbReference type="EMBL" id="CADCTA010000050">
    <property type="protein sequence ID" value="CAA9229262.1"/>
    <property type="molecule type" value="Genomic_DNA"/>
</dbReference>